<evidence type="ECO:0008006" key="4">
    <source>
        <dbReference type="Google" id="ProtNLM"/>
    </source>
</evidence>
<sequence length="162" mass="17084">MKRAAALLLATALFAAGCTDDVDPAAPKANGAGGGTLEYDAVAALTLQRLTKDPDCPIGKWADNSTGVDEKYRADVTQFKQFDCYLTESQLLPNRGQQSIYVRFTSAETAKAYATDQAKLYPVLLVGSTAVVAGSGLEQVDMKQYLSAVRDLAGGTGEVLGK</sequence>
<organism evidence="2 3">
    <name type="scientific">Virgisporangium aliadipatigenens</name>
    <dbReference type="NCBI Taxonomy" id="741659"/>
    <lineage>
        <taxon>Bacteria</taxon>
        <taxon>Bacillati</taxon>
        <taxon>Actinomycetota</taxon>
        <taxon>Actinomycetes</taxon>
        <taxon>Micromonosporales</taxon>
        <taxon>Micromonosporaceae</taxon>
        <taxon>Virgisporangium</taxon>
    </lineage>
</organism>
<comment type="caution">
    <text evidence="2">The sequence shown here is derived from an EMBL/GenBank/DDBJ whole genome shotgun (WGS) entry which is preliminary data.</text>
</comment>
<dbReference type="PROSITE" id="PS51257">
    <property type="entry name" value="PROKAR_LIPOPROTEIN"/>
    <property type="match status" value="1"/>
</dbReference>
<evidence type="ECO:0000313" key="2">
    <source>
        <dbReference type="EMBL" id="GIJ45199.1"/>
    </source>
</evidence>
<protein>
    <recommendedName>
        <fullName evidence="4">Lipoprotein</fullName>
    </recommendedName>
</protein>
<dbReference type="AlphaFoldDB" id="A0A8J3YH94"/>
<reference evidence="2" key="1">
    <citation type="submission" date="2021-01" db="EMBL/GenBank/DDBJ databases">
        <title>Whole genome shotgun sequence of Virgisporangium aliadipatigenens NBRC 105644.</title>
        <authorList>
            <person name="Komaki H."/>
            <person name="Tamura T."/>
        </authorList>
    </citation>
    <scope>NUCLEOTIDE SEQUENCE</scope>
    <source>
        <strain evidence="2">NBRC 105644</strain>
    </source>
</reference>
<dbReference type="Proteomes" id="UP000619260">
    <property type="component" value="Unassembled WGS sequence"/>
</dbReference>
<proteinExistence type="predicted"/>
<evidence type="ECO:0000313" key="3">
    <source>
        <dbReference type="Proteomes" id="UP000619260"/>
    </source>
</evidence>
<keyword evidence="3" id="KW-1185">Reference proteome</keyword>
<keyword evidence="1" id="KW-0732">Signal</keyword>
<feature type="signal peptide" evidence="1">
    <location>
        <begin position="1"/>
        <end position="15"/>
    </location>
</feature>
<accession>A0A8J3YH94</accession>
<dbReference type="EMBL" id="BOPF01000006">
    <property type="protein sequence ID" value="GIJ45199.1"/>
    <property type="molecule type" value="Genomic_DNA"/>
</dbReference>
<feature type="chain" id="PRO_5039218495" description="Lipoprotein" evidence="1">
    <location>
        <begin position="16"/>
        <end position="162"/>
    </location>
</feature>
<evidence type="ECO:0000256" key="1">
    <source>
        <dbReference type="SAM" id="SignalP"/>
    </source>
</evidence>
<name>A0A8J3YH94_9ACTN</name>
<dbReference type="RefSeq" id="WP_203898744.1">
    <property type="nucleotide sequence ID" value="NZ_BOPF01000006.1"/>
</dbReference>
<gene>
    <name evidence="2" type="ORF">Val02_20850</name>
</gene>